<feature type="domain" description="Histidine kinase" evidence="8">
    <location>
        <begin position="136"/>
        <end position="354"/>
    </location>
</feature>
<dbReference type="Gene3D" id="3.30.450.20">
    <property type="entry name" value="PAS domain"/>
    <property type="match status" value="1"/>
</dbReference>
<comment type="catalytic activity">
    <reaction evidence="1">
        <text>ATP + protein L-histidine = ADP + protein N-phospho-L-histidine.</text>
        <dbReference type="EC" id="2.7.13.3"/>
    </reaction>
</comment>
<dbReference type="InterPro" id="IPR036097">
    <property type="entry name" value="HisK_dim/P_sf"/>
</dbReference>
<evidence type="ECO:0000259" key="8">
    <source>
        <dbReference type="PROSITE" id="PS50109"/>
    </source>
</evidence>
<evidence type="ECO:0000256" key="1">
    <source>
        <dbReference type="ARBA" id="ARBA00000085"/>
    </source>
</evidence>
<dbReference type="GO" id="GO:0000155">
    <property type="term" value="F:phosphorelay sensor kinase activity"/>
    <property type="evidence" value="ECO:0007669"/>
    <property type="project" value="InterPro"/>
</dbReference>
<dbReference type="AlphaFoldDB" id="K6VM41"/>
<dbReference type="PROSITE" id="PS50109">
    <property type="entry name" value="HIS_KIN"/>
    <property type="match status" value="1"/>
</dbReference>
<dbReference type="InterPro" id="IPR003594">
    <property type="entry name" value="HATPase_dom"/>
</dbReference>
<dbReference type="SUPFAM" id="SSF55874">
    <property type="entry name" value="ATPase domain of HSP90 chaperone/DNA topoisomerase II/histidine kinase"/>
    <property type="match status" value="1"/>
</dbReference>
<dbReference type="PRINTS" id="PR00344">
    <property type="entry name" value="BCTRLSENSOR"/>
</dbReference>
<dbReference type="CDD" id="cd00130">
    <property type="entry name" value="PAS"/>
    <property type="match status" value="1"/>
</dbReference>
<keyword evidence="11" id="KW-1185">Reference proteome</keyword>
<evidence type="ECO:0000256" key="7">
    <source>
        <dbReference type="ARBA" id="ARBA00023012"/>
    </source>
</evidence>
<dbReference type="SUPFAM" id="SSF47384">
    <property type="entry name" value="Homodimeric domain of signal transducing histidine kinase"/>
    <property type="match status" value="1"/>
</dbReference>
<sequence>MVIQPDAPVDEILAQMPDGIVVADAKRTVIVVNPRAARLIGRTCAELVGRPVTEVLPLIEPTGRSWWSCLDPWSGLATRTGHRERMLLLPGRGEMLVTMSFVRARRAGPVDRVVVMLRDASQRRRHESGTAELVSIVAHELRSPLSSIKGFSGTLSRQWERFSDDQRRLMVDTIAADSQRLSRLLNELLDVSRLDASRLRVSLRPLDVREVIGAHITRMVAGGHDRTRFSWEESGQGRLEVWADADRLDQILANLIENALRHGAGTVWITTEVIPDPGGEASAVAVTVSDEGEGIDPSLYPLIFDKFWHGSARGSTGLGLYLVKGLVEAHGGQVEVDRAPTGGALFRFTLPLREPAHMS</sequence>
<dbReference type="Pfam" id="PF08448">
    <property type="entry name" value="PAS_4"/>
    <property type="match status" value="1"/>
</dbReference>
<keyword evidence="4" id="KW-0597">Phosphoprotein</keyword>
<dbReference type="SMART" id="SM00388">
    <property type="entry name" value="HisKA"/>
    <property type="match status" value="1"/>
</dbReference>
<dbReference type="SMART" id="SM00091">
    <property type="entry name" value="PAS"/>
    <property type="match status" value="1"/>
</dbReference>
<dbReference type="Pfam" id="PF02518">
    <property type="entry name" value="HATPase_c"/>
    <property type="match status" value="1"/>
</dbReference>
<dbReference type="Pfam" id="PF00512">
    <property type="entry name" value="HisKA"/>
    <property type="match status" value="1"/>
</dbReference>
<comment type="caution">
    <text evidence="10">The sequence shown here is derived from an EMBL/GenBank/DDBJ whole genome shotgun (WGS) entry which is preliminary data.</text>
</comment>
<reference evidence="10 11" key="1">
    <citation type="submission" date="2012-08" db="EMBL/GenBank/DDBJ databases">
        <title>Whole genome shotgun sequence of Austwickia chelonae NBRC 105200.</title>
        <authorList>
            <person name="Yoshida I."/>
            <person name="Hosoyama A."/>
            <person name="Tsuchikane K."/>
            <person name="Katsumata H."/>
            <person name="Ando Y."/>
            <person name="Ohji S."/>
            <person name="Hamada M."/>
            <person name="Tamura T."/>
            <person name="Yamazoe A."/>
            <person name="Yamazaki S."/>
            <person name="Fujita N."/>
        </authorList>
    </citation>
    <scope>NUCLEOTIDE SEQUENCE [LARGE SCALE GENOMIC DNA]</scope>
    <source>
        <strain evidence="10 11">NBRC 105200</strain>
    </source>
</reference>
<feature type="domain" description="PAS" evidence="9">
    <location>
        <begin position="5"/>
        <end position="61"/>
    </location>
</feature>
<dbReference type="PANTHER" id="PTHR43711">
    <property type="entry name" value="TWO-COMPONENT HISTIDINE KINASE"/>
    <property type="match status" value="1"/>
</dbReference>
<evidence type="ECO:0000313" key="11">
    <source>
        <dbReference type="Proteomes" id="UP000008495"/>
    </source>
</evidence>
<dbReference type="InterPro" id="IPR035965">
    <property type="entry name" value="PAS-like_dom_sf"/>
</dbReference>
<comment type="subcellular location">
    <subcellularLocation>
        <location evidence="2">Cell membrane</location>
    </subcellularLocation>
</comment>
<dbReference type="InterPro" id="IPR005467">
    <property type="entry name" value="His_kinase_dom"/>
</dbReference>
<dbReference type="CDD" id="cd00075">
    <property type="entry name" value="HATPase"/>
    <property type="match status" value="1"/>
</dbReference>
<dbReference type="InterPro" id="IPR036890">
    <property type="entry name" value="HATPase_C_sf"/>
</dbReference>
<dbReference type="RefSeq" id="WP_006501200.1">
    <property type="nucleotide sequence ID" value="NZ_BAGZ01000001.1"/>
</dbReference>
<dbReference type="Gene3D" id="3.30.565.10">
    <property type="entry name" value="Histidine kinase-like ATPase, C-terminal domain"/>
    <property type="match status" value="1"/>
</dbReference>
<keyword evidence="7" id="KW-0902">Two-component regulatory system</keyword>
<dbReference type="EMBL" id="BAGZ01000001">
    <property type="protein sequence ID" value="GAB76450.1"/>
    <property type="molecule type" value="Genomic_DNA"/>
</dbReference>
<dbReference type="InterPro" id="IPR004358">
    <property type="entry name" value="Sig_transdc_His_kin-like_C"/>
</dbReference>
<dbReference type="Gene3D" id="1.10.287.130">
    <property type="match status" value="1"/>
</dbReference>
<dbReference type="eggNOG" id="COG2205">
    <property type="taxonomic scope" value="Bacteria"/>
</dbReference>
<dbReference type="InterPro" id="IPR013656">
    <property type="entry name" value="PAS_4"/>
</dbReference>
<evidence type="ECO:0000256" key="3">
    <source>
        <dbReference type="ARBA" id="ARBA00012438"/>
    </source>
</evidence>
<evidence type="ECO:0000256" key="2">
    <source>
        <dbReference type="ARBA" id="ARBA00004236"/>
    </source>
</evidence>
<protein>
    <recommendedName>
        <fullName evidence="3">histidine kinase</fullName>
        <ecNumber evidence="3">2.7.13.3</ecNumber>
    </recommendedName>
</protein>
<dbReference type="PROSITE" id="PS50112">
    <property type="entry name" value="PAS"/>
    <property type="match status" value="1"/>
</dbReference>
<dbReference type="EC" id="2.7.13.3" evidence="3"/>
<evidence type="ECO:0000259" key="9">
    <source>
        <dbReference type="PROSITE" id="PS50112"/>
    </source>
</evidence>
<proteinExistence type="predicted"/>
<dbReference type="STRING" id="100225.SAMN05421595_1578"/>
<dbReference type="GO" id="GO:0005886">
    <property type="term" value="C:plasma membrane"/>
    <property type="evidence" value="ECO:0007669"/>
    <property type="project" value="UniProtKB-SubCell"/>
</dbReference>
<dbReference type="NCBIfam" id="TIGR00229">
    <property type="entry name" value="sensory_box"/>
    <property type="match status" value="1"/>
</dbReference>
<dbReference type="InterPro" id="IPR050736">
    <property type="entry name" value="Sensor_HK_Regulatory"/>
</dbReference>
<accession>K6VM41</accession>
<gene>
    <name evidence="10" type="ORF">AUCHE_01_00130</name>
</gene>
<evidence type="ECO:0000256" key="5">
    <source>
        <dbReference type="ARBA" id="ARBA00022679"/>
    </source>
</evidence>
<name>K6VM41_9MICO</name>
<dbReference type="SMART" id="SM00387">
    <property type="entry name" value="HATPase_c"/>
    <property type="match status" value="1"/>
</dbReference>
<dbReference type="Proteomes" id="UP000008495">
    <property type="component" value="Unassembled WGS sequence"/>
</dbReference>
<dbReference type="InterPro" id="IPR000014">
    <property type="entry name" value="PAS"/>
</dbReference>
<keyword evidence="6 10" id="KW-0418">Kinase</keyword>
<dbReference type="SUPFAM" id="SSF55785">
    <property type="entry name" value="PYP-like sensor domain (PAS domain)"/>
    <property type="match status" value="1"/>
</dbReference>
<evidence type="ECO:0000313" key="10">
    <source>
        <dbReference type="EMBL" id="GAB76450.1"/>
    </source>
</evidence>
<evidence type="ECO:0000256" key="6">
    <source>
        <dbReference type="ARBA" id="ARBA00022777"/>
    </source>
</evidence>
<dbReference type="PANTHER" id="PTHR43711:SF1">
    <property type="entry name" value="HISTIDINE KINASE 1"/>
    <property type="match status" value="1"/>
</dbReference>
<evidence type="ECO:0000256" key="4">
    <source>
        <dbReference type="ARBA" id="ARBA00022553"/>
    </source>
</evidence>
<organism evidence="10 11">
    <name type="scientific">Austwickia chelonae NBRC 105200</name>
    <dbReference type="NCBI Taxonomy" id="1184607"/>
    <lineage>
        <taxon>Bacteria</taxon>
        <taxon>Bacillati</taxon>
        <taxon>Actinomycetota</taxon>
        <taxon>Actinomycetes</taxon>
        <taxon>Micrococcales</taxon>
        <taxon>Dermatophilaceae</taxon>
        <taxon>Austwickia</taxon>
    </lineage>
</organism>
<keyword evidence="5" id="KW-0808">Transferase</keyword>
<dbReference type="CDD" id="cd00082">
    <property type="entry name" value="HisKA"/>
    <property type="match status" value="1"/>
</dbReference>
<dbReference type="InterPro" id="IPR003661">
    <property type="entry name" value="HisK_dim/P_dom"/>
</dbReference>